<dbReference type="PANTHER" id="PTHR47073">
    <property type="entry name" value="PROTEIN ANTI-SILENCING 1"/>
    <property type="match status" value="1"/>
</dbReference>
<dbReference type="PaxDb" id="3880-AES58812"/>
<dbReference type="InterPro" id="IPR001025">
    <property type="entry name" value="BAH_dom"/>
</dbReference>
<dbReference type="Proteomes" id="UP000265566">
    <property type="component" value="Chromosome 1"/>
</dbReference>
<dbReference type="GO" id="GO:0003682">
    <property type="term" value="F:chromatin binding"/>
    <property type="evidence" value="ECO:0007669"/>
    <property type="project" value="InterPro"/>
</dbReference>
<dbReference type="Gene3D" id="2.30.30.490">
    <property type="match status" value="1"/>
</dbReference>
<dbReference type="EnsemblPlants" id="AES58812">
    <property type="protein sequence ID" value="AES58812"/>
    <property type="gene ID" value="MTR_1g008610"/>
</dbReference>
<gene>
    <name evidence="6" type="primary">11432820</name>
    <name evidence="3" type="ordered locus">MTR_1g008610</name>
    <name evidence="5" type="ORF">MtrunA17_Chr1g0147351</name>
</gene>
<dbReference type="SMART" id="SM00439">
    <property type="entry name" value="BAH"/>
    <property type="match status" value="1"/>
</dbReference>
<evidence type="ECO:0000313" key="7">
    <source>
        <dbReference type="Proteomes" id="UP000002051"/>
    </source>
</evidence>
<accession>G7I4E4</accession>
<dbReference type="Pfam" id="PF01426">
    <property type="entry name" value="BAH"/>
    <property type="match status" value="1"/>
</dbReference>
<reference evidence="6" key="4">
    <citation type="submission" date="2015-04" db="UniProtKB">
        <authorList>
            <consortium name="EnsemblPlants"/>
        </authorList>
    </citation>
    <scope>IDENTIFICATION</scope>
    <source>
        <strain evidence="6">cv. Jemalong A17</strain>
    </source>
</reference>
<proteinExistence type="evidence at transcript level"/>
<evidence type="ECO:0000259" key="2">
    <source>
        <dbReference type="PROSITE" id="PS51038"/>
    </source>
</evidence>
<dbReference type="FunFam" id="2.30.30.490:FF:000017">
    <property type="entry name" value="Bromo-adjacent homology (BAH) domain-containing protein"/>
    <property type="match status" value="1"/>
</dbReference>
<dbReference type="Gramene" id="rna130">
    <property type="protein sequence ID" value="RHN76757.1"/>
    <property type="gene ID" value="gene130"/>
</dbReference>
<reference evidence="4" key="2">
    <citation type="submission" date="2012-05" db="EMBL/GenBank/DDBJ databases">
        <authorList>
            <person name="Krishnakumar V."/>
            <person name="Cheung F."/>
            <person name="Xiao Y."/>
            <person name="Chan A."/>
            <person name="Moskal W.A."/>
            <person name="Town C.D."/>
        </authorList>
    </citation>
    <scope>NUCLEOTIDE SEQUENCE</scope>
</reference>
<organism evidence="3 7">
    <name type="scientific">Medicago truncatula</name>
    <name type="common">Barrel medic</name>
    <name type="synonym">Medicago tribuloides</name>
    <dbReference type="NCBI Taxonomy" id="3880"/>
    <lineage>
        <taxon>Eukaryota</taxon>
        <taxon>Viridiplantae</taxon>
        <taxon>Streptophyta</taxon>
        <taxon>Embryophyta</taxon>
        <taxon>Tracheophyta</taxon>
        <taxon>Spermatophyta</taxon>
        <taxon>Magnoliopsida</taxon>
        <taxon>eudicotyledons</taxon>
        <taxon>Gunneridae</taxon>
        <taxon>Pentapetalae</taxon>
        <taxon>rosids</taxon>
        <taxon>fabids</taxon>
        <taxon>Fabales</taxon>
        <taxon>Fabaceae</taxon>
        <taxon>Papilionoideae</taxon>
        <taxon>50 kb inversion clade</taxon>
        <taxon>NPAAA clade</taxon>
        <taxon>Hologalegina</taxon>
        <taxon>IRL clade</taxon>
        <taxon>Trifolieae</taxon>
        <taxon>Medicago</taxon>
    </lineage>
</organism>
<dbReference type="InterPro" id="IPR043151">
    <property type="entry name" value="BAH_sf"/>
</dbReference>
<dbReference type="PROSITE" id="PS51038">
    <property type="entry name" value="BAH"/>
    <property type="match status" value="1"/>
</dbReference>
<reference evidence="8" key="5">
    <citation type="journal article" date="2018" name="Nat. Plants">
        <title>Whole-genome landscape of Medicago truncatula symbiotic genes.</title>
        <authorList>
            <person name="Pecrix Y."/>
            <person name="Staton S.E."/>
            <person name="Sallet E."/>
            <person name="Lelandais-Briere C."/>
            <person name="Moreau S."/>
            <person name="Carrere S."/>
            <person name="Blein T."/>
            <person name="Jardinaud M.F."/>
            <person name="Latrasse D."/>
            <person name="Zouine M."/>
            <person name="Zahm M."/>
            <person name="Kreplak J."/>
            <person name="Mayjonade B."/>
            <person name="Satge C."/>
            <person name="Perez M."/>
            <person name="Cauet S."/>
            <person name="Marande W."/>
            <person name="Chantry-Darmon C."/>
            <person name="Lopez-Roques C."/>
            <person name="Bouchez O."/>
            <person name="Berard A."/>
            <person name="Debelle F."/>
            <person name="Munos S."/>
            <person name="Bendahmane A."/>
            <person name="Berges H."/>
            <person name="Niebel A."/>
            <person name="Buitink J."/>
            <person name="Frugier F."/>
            <person name="Benhamed M."/>
            <person name="Crespi M."/>
            <person name="Gouzy J."/>
            <person name="Gamas P."/>
        </authorList>
    </citation>
    <scope>NUCLEOTIDE SEQUENCE [LARGE SCALE GENOMIC DNA]</scope>
    <source>
        <strain evidence="8">cv. Jemalong A17</strain>
    </source>
</reference>
<reference evidence="5" key="6">
    <citation type="journal article" date="2018" name="Nat. Plants">
        <title>Whole-genome landscape of Medicago truncatula symbiotic genes.</title>
        <authorList>
            <person name="Pecrix Y."/>
            <person name="Gamas P."/>
            <person name="Carrere S."/>
        </authorList>
    </citation>
    <scope>NUCLEOTIDE SEQUENCE</scope>
    <source>
        <tissue evidence="5">Leaves</tissue>
    </source>
</reference>
<dbReference type="KEGG" id="mtr:11432820"/>
<dbReference type="EMBL" id="CM001217">
    <property type="protein sequence ID" value="AES58812.1"/>
    <property type="molecule type" value="Genomic_DNA"/>
</dbReference>
<dbReference type="Proteomes" id="UP000002051">
    <property type="component" value="Unassembled WGS sequence"/>
</dbReference>
<dbReference type="eggNOG" id="ENOG502QSH0">
    <property type="taxonomic scope" value="Eukaryota"/>
</dbReference>
<dbReference type="CDD" id="cd04715">
    <property type="entry name" value="BAH_Orc1p_like"/>
    <property type="match status" value="1"/>
</dbReference>
<dbReference type="STRING" id="3880.G7I4E4"/>
<name>G7I4E4_MEDTR</name>
<dbReference type="EMBL" id="PSQE01000001">
    <property type="protein sequence ID" value="RHN76757.1"/>
    <property type="molecule type" value="Genomic_DNA"/>
</dbReference>
<protein>
    <submittedName>
        <fullName evidence="3">Bromo-adjacent-like (BAH) domain protein</fullName>
    </submittedName>
    <submittedName>
        <fullName evidence="5">Putative BAH domain-containing protein</fullName>
    </submittedName>
</protein>
<feature type="region of interest" description="Disordered" evidence="1">
    <location>
        <begin position="1"/>
        <end position="24"/>
    </location>
</feature>
<evidence type="ECO:0000313" key="4">
    <source>
        <dbReference type="EMBL" id="AFK35089.1"/>
    </source>
</evidence>
<feature type="domain" description="BAH" evidence="2">
    <location>
        <begin position="51"/>
        <end position="175"/>
    </location>
</feature>
<dbReference type="AlphaFoldDB" id="G7I4E4"/>
<evidence type="ECO:0000313" key="6">
    <source>
        <dbReference type="EnsemblPlants" id="AES58812"/>
    </source>
</evidence>
<sequence>MPVSTISVKSNSPPAPSPESETLEFKWGQKRGKGGKKRDIQFYQSFTLRGVDYSLFDNVYVKNDFAEPRIGKIIKIWETPTLERKIKVQWFFRPIEVSKCLTWIKIYFNELFFACGDGDGLATIHPLESIAGKCNIVCISKDSRNPQLSDKVTWSAAFVFYRYFDVGQRKIVEEVDDKSIGIEVKNIFNKLG</sequence>
<evidence type="ECO:0000313" key="8">
    <source>
        <dbReference type="Proteomes" id="UP000265566"/>
    </source>
</evidence>
<evidence type="ECO:0000313" key="5">
    <source>
        <dbReference type="EMBL" id="RHN76757.1"/>
    </source>
</evidence>
<dbReference type="HOGENOM" id="CLU_101946_0_0_1"/>
<evidence type="ECO:0000313" key="3">
    <source>
        <dbReference type="EMBL" id="AES58812.1"/>
    </source>
</evidence>
<keyword evidence="7" id="KW-1185">Reference proteome</keyword>
<reference evidence="3 7" key="1">
    <citation type="journal article" date="2011" name="Nature">
        <title>The Medicago genome provides insight into the evolution of rhizobial symbioses.</title>
        <authorList>
            <person name="Young N.D."/>
            <person name="Debelle F."/>
            <person name="Oldroyd G.E."/>
            <person name="Geurts R."/>
            <person name="Cannon S.B."/>
            <person name="Udvardi M.K."/>
            <person name="Benedito V.A."/>
            <person name="Mayer K.F."/>
            <person name="Gouzy J."/>
            <person name="Schoof H."/>
            <person name="Van de Peer Y."/>
            <person name="Proost S."/>
            <person name="Cook D.R."/>
            <person name="Meyers B.C."/>
            <person name="Spannagl M."/>
            <person name="Cheung F."/>
            <person name="De Mita S."/>
            <person name="Krishnakumar V."/>
            <person name="Gundlach H."/>
            <person name="Zhou S."/>
            <person name="Mudge J."/>
            <person name="Bharti A.K."/>
            <person name="Murray J.D."/>
            <person name="Naoumkina M.A."/>
            <person name="Rosen B."/>
            <person name="Silverstein K.A."/>
            <person name="Tang H."/>
            <person name="Rombauts S."/>
            <person name="Zhao P.X."/>
            <person name="Zhou P."/>
            <person name="Barbe V."/>
            <person name="Bardou P."/>
            <person name="Bechner M."/>
            <person name="Bellec A."/>
            <person name="Berger A."/>
            <person name="Berges H."/>
            <person name="Bidwell S."/>
            <person name="Bisseling T."/>
            <person name="Choisne N."/>
            <person name="Couloux A."/>
            <person name="Denny R."/>
            <person name="Deshpande S."/>
            <person name="Dai X."/>
            <person name="Doyle J.J."/>
            <person name="Dudez A.M."/>
            <person name="Farmer A.D."/>
            <person name="Fouteau S."/>
            <person name="Franken C."/>
            <person name="Gibelin C."/>
            <person name="Gish J."/>
            <person name="Goldstein S."/>
            <person name="Gonzalez A.J."/>
            <person name="Green P.J."/>
            <person name="Hallab A."/>
            <person name="Hartog M."/>
            <person name="Hua A."/>
            <person name="Humphray S.J."/>
            <person name="Jeong D.H."/>
            <person name="Jing Y."/>
            <person name="Jocker A."/>
            <person name="Kenton S.M."/>
            <person name="Kim D.J."/>
            <person name="Klee K."/>
            <person name="Lai H."/>
            <person name="Lang C."/>
            <person name="Lin S."/>
            <person name="Macmil S.L."/>
            <person name="Magdelenat G."/>
            <person name="Matthews L."/>
            <person name="McCorrison J."/>
            <person name="Monaghan E.L."/>
            <person name="Mun J.H."/>
            <person name="Najar F.Z."/>
            <person name="Nicholson C."/>
            <person name="Noirot C."/>
            <person name="O'Bleness M."/>
            <person name="Paule C.R."/>
            <person name="Poulain J."/>
            <person name="Prion F."/>
            <person name="Qin B."/>
            <person name="Qu C."/>
            <person name="Retzel E.F."/>
            <person name="Riddle C."/>
            <person name="Sallet E."/>
            <person name="Samain S."/>
            <person name="Samson N."/>
            <person name="Sanders I."/>
            <person name="Saurat O."/>
            <person name="Scarpelli C."/>
            <person name="Schiex T."/>
            <person name="Segurens B."/>
            <person name="Severin A.J."/>
            <person name="Sherrier D.J."/>
            <person name="Shi R."/>
            <person name="Sims S."/>
            <person name="Singer S.R."/>
            <person name="Sinharoy S."/>
            <person name="Sterck L."/>
            <person name="Viollet A."/>
            <person name="Wang B.B."/>
            <person name="Wang K."/>
            <person name="Wang M."/>
            <person name="Wang X."/>
            <person name="Warfsmann J."/>
            <person name="Weissenbach J."/>
            <person name="White D.D."/>
            <person name="White J.D."/>
            <person name="Wiley G.B."/>
            <person name="Wincker P."/>
            <person name="Xing Y."/>
            <person name="Yang L."/>
            <person name="Yao Z."/>
            <person name="Ying F."/>
            <person name="Zhai J."/>
            <person name="Zhou L."/>
            <person name="Zuber A."/>
            <person name="Denarie J."/>
            <person name="Dixon R.A."/>
            <person name="May G.D."/>
            <person name="Schwartz D.C."/>
            <person name="Rogers J."/>
            <person name="Quetier F."/>
            <person name="Town C.D."/>
            <person name="Roe B.A."/>
        </authorList>
    </citation>
    <scope>NUCLEOTIDE SEQUENCE [LARGE SCALE GENOMIC DNA]</scope>
    <source>
        <strain evidence="3">A17</strain>
        <strain evidence="6 7">cv. Jemalong A17</strain>
    </source>
</reference>
<dbReference type="EMBL" id="BT135294">
    <property type="protein sequence ID" value="AFK35089.1"/>
    <property type="molecule type" value="mRNA"/>
</dbReference>
<evidence type="ECO:0000256" key="1">
    <source>
        <dbReference type="SAM" id="MobiDB-lite"/>
    </source>
</evidence>
<dbReference type="OMA" id="FAEPRIG"/>
<dbReference type="PANTHER" id="PTHR47073:SF2">
    <property type="entry name" value="PROTEIN ANTI-SILENCING 1"/>
    <property type="match status" value="1"/>
</dbReference>
<dbReference type="OrthoDB" id="1896853at2759"/>
<reference evidence="3 7" key="3">
    <citation type="journal article" date="2014" name="BMC Genomics">
        <title>An improved genome release (version Mt4.0) for the model legume Medicago truncatula.</title>
        <authorList>
            <person name="Tang H."/>
            <person name="Krishnakumar V."/>
            <person name="Bidwell S."/>
            <person name="Rosen B."/>
            <person name="Chan A."/>
            <person name="Zhou S."/>
            <person name="Gentzbittel L."/>
            <person name="Childs K.L."/>
            <person name="Yandell M."/>
            <person name="Gundlach H."/>
            <person name="Mayer K.F."/>
            <person name="Schwartz D.C."/>
            <person name="Town C.D."/>
        </authorList>
    </citation>
    <scope>GENOME REANNOTATION</scope>
    <source>
        <strain evidence="6 7">cv. Jemalong A17</strain>
    </source>
</reference>